<feature type="region of interest" description="Disordered" evidence="1">
    <location>
        <begin position="1"/>
        <end position="53"/>
    </location>
</feature>
<protein>
    <submittedName>
        <fullName evidence="2">Uncharacterized protein</fullName>
    </submittedName>
</protein>
<dbReference type="AlphaFoldDB" id="A0A7J8GKE1"/>
<comment type="caution">
    <text evidence="2">The sequence shown here is derived from an EMBL/GenBank/DDBJ whole genome shotgun (WGS) entry which is preliminary data.</text>
</comment>
<proteinExistence type="predicted"/>
<reference evidence="2 3" key="1">
    <citation type="journal article" date="2020" name="Nature">
        <title>Six reference-quality genomes reveal evolution of bat adaptations.</title>
        <authorList>
            <person name="Jebb D."/>
            <person name="Huang Z."/>
            <person name="Pippel M."/>
            <person name="Hughes G.M."/>
            <person name="Lavrichenko K."/>
            <person name="Devanna P."/>
            <person name="Winkler S."/>
            <person name="Jermiin L.S."/>
            <person name="Skirmuntt E.C."/>
            <person name="Katzourakis A."/>
            <person name="Burkitt-Gray L."/>
            <person name="Ray D.A."/>
            <person name="Sullivan K.A.M."/>
            <person name="Roscito J.G."/>
            <person name="Kirilenko B.M."/>
            <person name="Davalos L.M."/>
            <person name="Corthals A.P."/>
            <person name="Power M.L."/>
            <person name="Jones G."/>
            <person name="Ransome R.D."/>
            <person name="Dechmann D.K.N."/>
            <person name="Locatelli A.G."/>
            <person name="Puechmaille S.J."/>
            <person name="Fedrigo O."/>
            <person name="Jarvis E.D."/>
            <person name="Hiller M."/>
            <person name="Vernes S.C."/>
            <person name="Myers E.W."/>
            <person name="Teeling E.C."/>
        </authorList>
    </citation>
    <scope>NUCLEOTIDE SEQUENCE [LARGE SCALE GENOMIC DNA]</scope>
    <source>
        <strain evidence="2">MMolMol1</strain>
        <tissue evidence="2">Muscle</tissue>
    </source>
</reference>
<dbReference type="PANTHER" id="PTHR35256:SF1">
    <property type="entry name" value="EXPRESSED SEQUENCE AI429214"/>
    <property type="match status" value="1"/>
</dbReference>
<evidence type="ECO:0000313" key="2">
    <source>
        <dbReference type="EMBL" id="KAF6460059.1"/>
    </source>
</evidence>
<accession>A0A7J8GKE1</accession>
<organism evidence="2 3">
    <name type="scientific">Molossus molossus</name>
    <name type="common">Pallas' mastiff bat</name>
    <name type="synonym">Vespertilio molossus</name>
    <dbReference type="NCBI Taxonomy" id="27622"/>
    <lineage>
        <taxon>Eukaryota</taxon>
        <taxon>Metazoa</taxon>
        <taxon>Chordata</taxon>
        <taxon>Craniata</taxon>
        <taxon>Vertebrata</taxon>
        <taxon>Euteleostomi</taxon>
        <taxon>Mammalia</taxon>
        <taxon>Eutheria</taxon>
        <taxon>Laurasiatheria</taxon>
        <taxon>Chiroptera</taxon>
        <taxon>Yangochiroptera</taxon>
        <taxon>Molossidae</taxon>
        <taxon>Molossus</taxon>
    </lineage>
</organism>
<evidence type="ECO:0000313" key="3">
    <source>
        <dbReference type="Proteomes" id="UP000550707"/>
    </source>
</evidence>
<feature type="compositionally biased region" description="Low complexity" evidence="1">
    <location>
        <begin position="18"/>
        <end position="27"/>
    </location>
</feature>
<dbReference type="PANTHER" id="PTHR35256">
    <property type="entry name" value="CHROMOSOME 8 OPEN READING FRAME 48"/>
    <property type="match status" value="1"/>
</dbReference>
<dbReference type="InterPro" id="IPR027932">
    <property type="entry name" value="DUF4606"/>
</dbReference>
<dbReference type="InParanoid" id="A0A7J8GKE1"/>
<dbReference type="FunCoup" id="A0A7J8GKE1">
    <property type="interactions" value="85"/>
</dbReference>
<dbReference type="Proteomes" id="UP000550707">
    <property type="component" value="Unassembled WGS sequence"/>
</dbReference>
<gene>
    <name evidence="2" type="ORF">HJG59_001938</name>
</gene>
<keyword evidence="3" id="KW-1185">Reference proteome</keyword>
<sequence>MADLSEETIESFPEEVLSSGSFSSSGGLQPGPGDSGSTPESGKPAYQDTQSELSEKRFTWKRISYLKGRETNSGGYQPDTQLPTEITPVSDEQLNALQSFCTIKINLIHHRANSKEKKSSRHKKLPLRLDAEVSERDASHCTVPDELLNRIYLKNTMATLKEVATVKQHISSRCPDCNRKRAELAQSAFLKRKKTLLESFLLQDQIDEHLHTKDFLTLIGEVHRGLPRLSDDPKIIWKRLNEKSQKRCPGFERSDSEQKILQNGKSACHSPFALPLLKRLTLTKQEMLFNNNSA</sequence>
<feature type="compositionally biased region" description="Acidic residues" evidence="1">
    <location>
        <begin position="1"/>
        <end position="13"/>
    </location>
</feature>
<name>A0A7J8GKE1_MOLMO</name>
<evidence type="ECO:0000256" key="1">
    <source>
        <dbReference type="SAM" id="MobiDB-lite"/>
    </source>
</evidence>
<dbReference type="Pfam" id="PF15379">
    <property type="entry name" value="DUF4606"/>
    <property type="match status" value="1"/>
</dbReference>
<dbReference type="EMBL" id="JACASF010000009">
    <property type="protein sequence ID" value="KAF6460059.1"/>
    <property type="molecule type" value="Genomic_DNA"/>
</dbReference>